<evidence type="ECO:0000313" key="2">
    <source>
        <dbReference type="Proteomes" id="UP000834106"/>
    </source>
</evidence>
<dbReference type="AlphaFoldDB" id="A0AAD2DWI8"/>
<keyword evidence="2" id="KW-1185">Reference proteome</keyword>
<dbReference type="Proteomes" id="UP000834106">
    <property type="component" value="Chromosome 8"/>
</dbReference>
<dbReference type="PANTHER" id="PTHR46524">
    <property type="entry name" value="CW-TYPE ZINC FINGER"/>
    <property type="match status" value="1"/>
</dbReference>
<dbReference type="EMBL" id="OU503043">
    <property type="protein sequence ID" value="CAI9765880.1"/>
    <property type="molecule type" value="Genomic_DNA"/>
</dbReference>
<dbReference type="InterPro" id="IPR055300">
    <property type="entry name" value="CWZF3/5/7"/>
</dbReference>
<accession>A0AAD2DWI8</accession>
<proteinExistence type="predicted"/>
<gene>
    <name evidence="1" type="ORF">FPE_LOCUS13310</name>
</gene>
<sequence length="305" mass="33008">MECWGSGPKIIQNPELEEGEACYHKDDTSIDPDVALSYLDDKVQSILGHFQKDFEGGVSAENLGAKFGGYGSFLPTSQRSPSVWSQPKSPLRVQKPSTPISPNYFPPEGIPHHSVVLPNVAFSHRNCANAPPGVHPLQNLKAPSGDGSFRQDAFLSDKVAESCPIKPGFLSSKSDNQTDQRKLKVRIKVGSDRTTQRNVAIYSGLGLISPSSSAGNSPEESGGISCELHEIPDESPSRILKLMTSFTVSGVLLSPLHEDLLNLVRERKSPVDSMPTAALKGAHNHSVVPFHDTNPRLWNGDVLRG</sequence>
<reference evidence="1" key="1">
    <citation type="submission" date="2023-05" db="EMBL/GenBank/DDBJ databases">
        <authorList>
            <person name="Huff M."/>
        </authorList>
    </citation>
    <scope>NUCLEOTIDE SEQUENCE</scope>
</reference>
<dbReference type="PANTHER" id="PTHR46524:SF12">
    <property type="entry name" value="CW-TYPE DOMAIN-CONTAINING PROTEIN"/>
    <property type="match status" value="1"/>
</dbReference>
<organism evidence="1 2">
    <name type="scientific">Fraxinus pennsylvanica</name>
    <dbReference type="NCBI Taxonomy" id="56036"/>
    <lineage>
        <taxon>Eukaryota</taxon>
        <taxon>Viridiplantae</taxon>
        <taxon>Streptophyta</taxon>
        <taxon>Embryophyta</taxon>
        <taxon>Tracheophyta</taxon>
        <taxon>Spermatophyta</taxon>
        <taxon>Magnoliopsida</taxon>
        <taxon>eudicotyledons</taxon>
        <taxon>Gunneridae</taxon>
        <taxon>Pentapetalae</taxon>
        <taxon>asterids</taxon>
        <taxon>lamiids</taxon>
        <taxon>Lamiales</taxon>
        <taxon>Oleaceae</taxon>
        <taxon>Oleeae</taxon>
        <taxon>Fraxinus</taxon>
    </lineage>
</organism>
<protein>
    <submittedName>
        <fullName evidence="1">Uncharacterized protein</fullName>
    </submittedName>
</protein>
<evidence type="ECO:0000313" key="1">
    <source>
        <dbReference type="EMBL" id="CAI9765880.1"/>
    </source>
</evidence>
<name>A0AAD2DWI8_9LAMI</name>